<accession>A0A5J4QY44</accession>
<dbReference type="SUPFAM" id="SSF53187">
    <property type="entry name" value="Zn-dependent exopeptidases"/>
    <property type="match status" value="1"/>
</dbReference>
<sequence length="120" mass="13491">VIPDRCTFVVDVRGNELYSNEELFSEIQEHIACDAQARSFRLNSSRIDVNHPFVQQAVRLGRKPFGSPTLSDQSLMPFASVKIGPGCSSRSHTADEYIMIQEIDEALTLYWALLDGLTMK</sequence>
<dbReference type="AlphaFoldDB" id="A0A5J4QY44"/>
<feature type="non-terminal residue" evidence="1">
    <location>
        <position position="1"/>
    </location>
</feature>
<protein>
    <submittedName>
        <fullName evidence="1">Acetylornithine deacetylase</fullName>
        <ecNumber evidence="1">3.5.1.16</ecNumber>
    </submittedName>
</protein>
<keyword evidence="1" id="KW-0378">Hydrolase</keyword>
<comment type="caution">
    <text evidence="1">The sequence shown here is derived from an EMBL/GenBank/DDBJ whole genome shotgun (WGS) entry which is preliminary data.</text>
</comment>
<gene>
    <name evidence="1" type="ORF">EZS27_024652</name>
</gene>
<dbReference type="EMBL" id="SNRY01002206">
    <property type="protein sequence ID" value="KAA6326218.1"/>
    <property type="molecule type" value="Genomic_DNA"/>
</dbReference>
<dbReference type="Gene3D" id="3.40.630.10">
    <property type="entry name" value="Zn peptidases"/>
    <property type="match status" value="1"/>
</dbReference>
<evidence type="ECO:0000313" key="1">
    <source>
        <dbReference type="EMBL" id="KAA6326218.1"/>
    </source>
</evidence>
<organism evidence="1">
    <name type="scientific">termite gut metagenome</name>
    <dbReference type="NCBI Taxonomy" id="433724"/>
    <lineage>
        <taxon>unclassified sequences</taxon>
        <taxon>metagenomes</taxon>
        <taxon>organismal metagenomes</taxon>
    </lineage>
</organism>
<name>A0A5J4QY44_9ZZZZ</name>
<dbReference type="EC" id="3.5.1.16" evidence="1"/>
<proteinExistence type="predicted"/>
<reference evidence="1" key="1">
    <citation type="submission" date="2019-03" db="EMBL/GenBank/DDBJ databases">
        <title>Single cell metagenomics reveals metabolic interactions within the superorganism composed of flagellate Streblomastix strix and complex community of Bacteroidetes bacteria on its surface.</title>
        <authorList>
            <person name="Treitli S.C."/>
            <person name="Kolisko M."/>
            <person name="Husnik F."/>
            <person name="Keeling P."/>
            <person name="Hampl V."/>
        </authorList>
    </citation>
    <scope>NUCLEOTIDE SEQUENCE</scope>
    <source>
        <strain evidence="1">STM</strain>
    </source>
</reference>
<dbReference type="GO" id="GO:0008777">
    <property type="term" value="F:acetylornithine deacetylase activity"/>
    <property type="evidence" value="ECO:0007669"/>
    <property type="project" value="UniProtKB-EC"/>
</dbReference>